<reference evidence="3" key="2">
    <citation type="journal article" date="2022" name="Microbiol. Resour. Announc.">
        <title>Metagenome Sequencing to Explore Phylogenomics of Terrestrial Cyanobacteria.</title>
        <authorList>
            <person name="Ward R.D."/>
            <person name="Stajich J.E."/>
            <person name="Johansen J.R."/>
            <person name="Huntemann M."/>
            <person name="Clum A."/>
            <person name="Foster B."/>
            <person name="Foster B."/>
            <person name="Roux S."/>
            <person name="Palaniappan K."/>
            <person name="Varghese N."/>
            <person name="Mukherjee S."/>
            <person name="Reddy T.B.K."/>
            <person name="Daum C."/>
            <person name="Copeland A."/>
            <person name="Chen I.A."/>
            <person name="Ivanova N.N."/>
            <person name="Kyrpides N.C."/>
            <person name="Shapiro N."/>
            <person name="Eloe-Fadrosh E.A."/>
            <person name="Pietrasiak N."/>
        </authorList>
    </citation>
    <scope>NUCLEOTIDE SEQUENCE</scope>
    <source>
        <strain evidence="3">HA4357-MV3</strain>
    </source>
</reference>
<dbReference type="InterPro" id="IPR000871">
    <property type="entry name" value="Beta-lactam_class-A"/>
</dbReference>
<dbReference type="EMBL" id="JAHHHW010000071">
    <property type="protein sequence ID" value="MBW4431573.1"/>
    <property type="molecule type" value="Genomic_DNA"/>
</dbReference>
<dbReference type="AlphaFoldDB" id="A0A9E3H6C8"/>
<dbReference type="PANTHER" id="PTHR35333">
    <property type="entry name" value="BETA-LACTAMASE"/>
    <property type="match status" value="1"/>
</dbReference>
<evidence type="ECO:0000313" key="4">
    <source>
        <dbReference type="Proteomes" id="UP000813215"/>
    </source>
</evidence>
<dbReference type="Pfam" id="PF13354">
    <property type="entry name" value="Beta-lactamase2"/>
    <property type="match status" value="1"/>
</dbReference>
<evidence type="ECO:0000259" key="2">
    <source>
        <dbReference type="Pfam" id="PF13354"/>
    </source>
</evidence>
<dbReference type="GO" id="GO:0030655">
    <property type="term" value="P:beta-lactam antibiotic catabolic process"/>
    <property type="evidence" value="ECO:0007669"/>
    <property type="project" value="InterPro"/>
</dbReference>
<name>A0A9E3H6C8_9NOST</name>
<dbReference type="GO" id="GO:0046677">
    <property type="term" value="P:response to antibiotic"/>
    <property type="evidence" value="ECO:0007669"/>
    <property type="project" value="InterPro"/>
</dbReference>
<evidence type="ECO:0000256" key="1">
    <source>
        <dbReference type="SAM" id="Coils"/>
    </source>
</evidence>
<dbReference type="InterPro" id="IPR012338">
    <property type="entry name" value="Beta-lactam/transpept-like"/>
</dbReference>
<dbReference type="InterPro" id="IPR045155">
    <property type="entry name" value="Beta-lactam_cat"/>
</dbReference>
<dbReference type="SUPFAM" id="SSF56601">
    <property type="entry name" value="beta-lactamase/transpeptidase-like"/>
    <property type="match status" value="1"/>
</dbReference>
<reference evidence="3" key="1">
    <citation type="submission" date="2021-05" db="EMBL/GenBank/DDBJ databases">
        <authorList>
            <person name="Pietrasiak N."/>
            <person name="Ward R."/>
            <person name="Stajich J.E."/>
            <person name="Kurbessoian T."/>
        </authorList>
    </citation>
    <scope>NUCLEOTIDE SEQUENCE</scope>
    <source>
        <strain evidence="3">HA4357-MV3</strain>
    </source>
</reference>
<dbReference type="PANTHER" id="PTHR35333:SF5">
    <property type="entry name" value="CONSERVED LIPOPROTEIN LPQF-RELATED"/>
    <property type="match status" value="1"/>
</dbReference>
<feature type="domain" description="Beta-lactamase class A catalytic" evidence="2">
    <location>
        <begin position="162"/>
        <end position="257"/>
    </location>
</feature>
<evidence type="ECO:0000313" key="3">
    <source>
        <dbReference type="EMBL" id="MBW4431573.1"/>
    </source>
</evidence>
<dbReference type="Proteomes" id="UP000813215">
    <property type="component" value="Unassembled WGS sequence"/>
</dbReference>
<feature type="coiled-coil region" evidence="1">
    <location>
        <begin position="72"/>
        <end position="99"/>
    </location>
</feature>
<organism evidence="3 4">
    <name type="scientific">Pelatocladus maniniholoensis HA4357-MV3</name>
    <dbReference type="NCBI Taxonomy" id="1117104"/>
    <lineage>
        <taxon>Bacteria</taxon>
        <taxon>Bacillati</taxon>
        <taxon>Cyanobacteriota</taxon>
        <taxon>Cyanophyceae</taxon>
        <taxon>Nostocales</taxon>
        <taxon>Nostocaceae</taxon>
        <taxon>Pelatocladus</taxon>
    </lineage>
</organism>
<keyword evidence="3" id="KW-0378">Hydrolase</keyword>
<keyword evidence="1" id="KW-0175">Coiled coil</keyword>
<accession>A0A9E3H6C8</accession>
<dbReference type="Gene3D" id="3.40.710.10">
    <property type="entry name" value="DD-peptidase/beta-lactamase superfamily"/>
    <property type="match status" value="1"/>
</dbReference>
<proteinExistence type="predicted"/>
<gene>
    <name evidence="3" type="ORF">KME28_07550</name>
</gene>
<comment type="caution">
    <text evidence="3">The sequence shown here is derived from an EMBL/GenBank/DDBJ whole genome shotgun (WGS) entry which is preliminary data.</text>
</comment>
<protein>
    <submittedName>
        <fullName evidence="3">Class A beta-lactamase-related serine hydrolase</fullName>
    </submittedName>
</protein>
<sequence>MSVSLLLTTLLTTNLAFLKLTLAEVKWKTLPLAQIQTPAKSMSSKAALERLFISEQIQTEWFASDFLAQVPIEQMRQLIAELKSQLGTYQNIQQKIQNNTQDYLVLFSQGSVPTKIVLNSKGQISGLLFQPPQAKVISLEEASAKFKALPGKVSFLVQEGKTTQAALNTKIPLAVGSAFKLAVLKALKSQIEADKRTWKDIVQVQSSVKSLPSGILQTWPNGTYLTVQTLAALMISISDNTATDLLINLIGRQHIESVSPRNRPFLTTRELFILKASKNRELLKRYRKSDEAQRRIILTEVAKKPLPNANEFDPAKPVALDVEWYFTAEELCGLIEQVADLPLMSINPGIVVDRKDWQQVAFKGGSEPGVLNLTTWLQAKNGKNYCVVATWNNSDAPVEESKFMALYTGVVAKLAANK</sequence>
<dbReference type="GO" id="GO:0008800">
    <property type="term" value="F:beta-lactamase activity"/>
    <property type="evidence" value="ECO:0007669"/>
    <property type="project" value="InterPro"/>
</dbReference>